<dbReference type="CDD" id="cd00093">
    <property type="entry name" value="HTH_XRE"/>
    <property type="match status" value="1"/>
</dbReference>
<keyword evidence="6" id="KW-1185">Reference proteome</keyword>
<dbReference type="SUPFAM" id="SSF51306">
    <property type="entry name" value="LexA/Signal peptidase"/>
    <property type="match status" value="1"/>
</dbReference>
<dbReference type="InterPro" id="IPR001387">
    <property type="entry name" value="Cro/C1-type_HTH"/>
</dbReference>
<dbReference type="Gene3D" id="1.10.260.40">
    <property type="entry name" value="lambda repressor-like DNA-binding domains"/>
    <property type="match status" value="1"/>
</dbReference>
<dbReference type="GO" id="GO:0003677">
    <property type="term" value="F:DNA binding"/>
    <property type="evidence" value="ECO:0007669"/>
    <property type="project" value="UniProtKB-KW"/>
</dbReference>
<evidence type="ECO:0000313" key="5">
    <source>
        <dbReference type="EMBL" id="AUX93580.1"/>
    </source>
</evidence>
<dbReference type="InterPro" id="IPR039418">
    <property type="entry name" value="LexA-like"/>
</dbReference>
<dbReference type="PANTHER" id="PTHR40661:SF3">
    <property type="entry name" value="FELS-1 PROPHAGE TRANSCRIPTIONAL REGULATOR"/>
    <property type="match status" value="1"/>
</dbReference>
<dbReference type="EMBL" id="CP026377">
    <property type="protein sequence ID" value="AUX93580.1"/>
    <property type="molecule type" value="Genomic_DNA"/>
</dbReference>
<evidence type="ECO:0000259" key="4">
    <source>
        <dbReference type="PROSITE" id="PS50943"/>
    </source>
</evidence>
<dbReference type="Proteomes" id="UP000238365">
    <property type="component" value="Chromosome"/>
</dbReference>
<reference evidence="5 6" key="1">
    <citation type="submission" date="2018-01" db="EMBL/GenBank/DDBJ databases">
        <title>Complete and assembled Genome of Pantoea gaviniae DSM22758T.</title>
        <authorList>
            <person name="Stevens M.J.A."/>
            <person name="Zurfluh K."/>
            <person name="Stephan R."/>
        </authorList>
    </citation>
    <scope>NUCLEOTIDE SEQUENCE [LARGE SCALE GENOMIC DNA]</scope>
    <source>
        <strain evidence="5 6">DSM 22758</strain>
    </source>
</reference>
<protein>
    <submittedName>
        <fullName evidence="5">DNA-binding protein</fullName>
    </submittedName>
</protein>
<evidence type="ECO:0000256" key="3">
    <source>
        <dbReference type="ARBA" id="ARBA00023163"/>
    </source>
</evidence>
<dbReference type="InterPro" id="IPR015927">
    <property type="entry name" value="Peptidase_S24_S26A/B/C"/>
</dbReference>
<keyword evidence="3" id="KW-0804">Transcription</keyword>
<accession>A0A2L0IGD7</accession>
<keyword evidence="2 5" id="KW-0238">DNA-binding</keyword>
<dbReference type="PROSITE" id="PS50943">
    <property type="entry name" value="HTH_CROC1"/>
    <property type="match status" value="1"/>
</dbReference>
<gene>
    <name evidence="5" type="ORF">C2E15_11155</name>
</gene>
<dbReference type="KEGG" id="pgz:C2E15_11155"/>
<dbReference type="SUPFAM" id="SSF47413">
    <property type="entry name" value="lambda repressor-like DNA-binding domains"/>
    <property type="match status" value="1"/>
</dbReference>
<evidence type="ECO:0000256" key="1">
    <source>
        <dbReference type="ARBA" id="ARBA00023015"/>
    </source>
</evidence>
<name>A0A2L0IGD7_9GAMM</name>
<dbReference type="Gene3D" id="2.10.109.10">
    <property type="entry name" value="Umud Fragment, subunit A"/>
    <property type="match status" value="1"/>
</dbReference>
<dbReference type="Pfam" id="PF00717">
    <property type="entry name" value="Peptidase_S24"/>
    <property type="match status" value="1"/>
</dbReference>
<dbReference type="PANTHER" id="PTHR40661">
    <property type="match status" value="1"/>
</dbReference>
<dbReference type="InterPro" id="IPR036286">
    <property type="entry name" value="LexA/Signal_pep-like_sf"/>
</dbReference>
<dbReference type="AlphaFoldDB" id="A0A2L0IGD7"/>
<dbReference type="InterPro" id="IPR010982">
    <property type="entry name" value="Lambda_DNA-bd_dom_sf"/>
</dbReference>
<evidence type="ECO:0000313" key="6">
    <source>
        <dbReference type="Proteomes" id="UP000238365"/>
    </source>
</evidence>
<sequence>MTMKTIGDRLRARRKELRLTQKDLASRVGVSHVAISQWEKDETAPRGDNLLRLSEALGCAPSYLHTGDGAATNVAPGSMDFRAVPVISYVQAGYWTAECTIRSIEGDIEFLHTNMELSDSAFTLIIKGNSMEPDFREGDAVVIDPEVIPLPGDFVVAKNGEEEALFKKYRPRGIISGQEVFELVPLNEDYPTLRSDQVPIRIIGTMIEHRRYRKRRS</sequence>
<dbReference type="RefSeq" id="WP_104957428.1">
    <property type="nucleotide sequence ID" value="NZ_CP026377.1"/>
</dbReference>
<proteinExistence type="predicted"/>
<keyword evidence="1" id="KW-0805">Transcription regulation</keyword>
<organism evidence="5 6">
    <name type="scientific">Mixta gaviniae</name>
    <dbReference type="NCBI Taxonomy" id="665914"/>
    <lineage>
        <taxon>Bacteria</taxon>
        <taxon>Pseudomonadati</taxon>
        <taxon>Pseudomonadota</taxon>
        <taxon>Gammaproteobacteria</taxon>
        <taxon>Enterobacterales</taxon>
        <taxon>Erwiniaceae</taxon>
        <taxon>Mixta</taxon>
    </lineage>
</organism>
<dbReference type="Pfam" id="PF01381">
    <property type="entry name" value="HTH_3"/>
    <property type="match status" value="1"/>
</dbReference>
<feature type="domain" description="HTH cro/C1-type" evidence="4">
    <location>
        <begin position="10"/>
        <end position="64"/>
    </location>
</feature>
<evidence type="ECO:0000256" key="2">
    <source>
        <dbReference type="ARBA" id="ARBA00023125"/>
    </source>
</evidence>
<dbReference type="CDD" id="cd06529">
    <property type="entry name" value="S24_LexA-like"/>
    <property type="match status" value="1"/>
</dbReference>
<dbReference type="SMART" id="SM00530">
    <property type="entry name" value="HTH_XRE"/>
    <property type="match status" value="1"/>
</dbReference>